<feature type="region of interest" description="Disordered" evidence="1">
    <location>
        <begin position="1"/>
        <end position="36"/>
    </location>
</feature>
<feature type="compositionally biased region" description="Low complexity" evidence="1">
    <location>
        <begin position="1"/>
        <end position="26"/>
    </location>
</feature>
<dbReference type="AlphaFoldDB" id="A0A915DI59"/>
<reference evidence="3" key="1">
    <citation type="submission" date="2022-11" db="UniProtKB">
        <authorList>
            <consortium name="WormBaseParasite"/>
        </authorList>
    </citation>
    <scope>IDENTIFICATION</scope>
</reference>
<evidence type="ECO:0000313" key="2">
    <source>
        <dbReference type="Proteomes" id="UP000887574"/>
    </source>
</evidence>
<name>A0A915DI59_9BILA</name>
<dbReference type="WBParaSite" id="jg19713.2">
    <property type="protein sequence ID" value="jg19713.2"/>
    <property type="gene ID" value="jg19713"/>
</dbReference>
<protein>
    <submittedName>
        <fullName evidence="3">Uncharacterized protein</fullName>
    </submittedName>
</protein>
<accession>A0A915DI59</accession>
<organism evidence="2 3">
    <name type="scientific">Ditylenchus dipsaci</name>
    <dbReference type="NCBI Taxonomy" id="166011"/>
    <lineage>
        <taxon>Eukaryota</taxon>
        <taxon>Metazoa</taxon>
        <taxon>Ecdysozoa</taxon>
        <taxon>Nematoda</taxon>
        <taxon>Chromadorea</taxon>
        <taxon>Rhabditida</taxon>
        <taxon>Tylenchina</taxon>
        <taxon>Tylenchomorpha</taxon>
        <taxon>Sphaerularioidea</taxon>
        <taxon>Anguinidae</taxon>
        <taxon>Anguininae</taxon>
        <taxon>Ditylenchus</taxon>
    </lineage>
</organism>
<evidence type="ECO:0000256" key="1">
    <source>
        <dbReference type="SAM" id="MobiDB-lite"/>
    </source>
</evidence>
<dbReference type="Proteomes" id="UP000887574">
    <property type="component" value="Unplaced"/>
</dbReference>
<evidence type="ECO:0000313" key="3">
    <source>
        <dbReference type="WBParaSite" id="jg19713.2"/>
    </source>
</evidence>
<sequence length="90" mass="9913">MSSTSSSSSDSGQDSSSHSSSDGLDTSEAESEHRKSSLELLEAIHRLKKAKSMFYRAKAIADDFDHKLDNFKKENACYNTNEIEFGSADD</sequence>
<keyword evidence="2" id="KW-1185">Reference proteome</keyword>
<proteinExistence type="predicted"/>